<evidence type="ECO:0000313" key="3">
    <source>
        <dbReference type="Proteomes" id="UP001292094"/>
    </source>
</evidence>
<feature type="region of interest" description="Disordered" evidence="1">
    <location>
        <begin position="110"/>
        <end position="162"/>
    </location>
</feature>
<feature type="compositionally biased region" description="Basic and acidic residues" evidence="1">
    <location>
        <begin position="12"/>
        <end position="83"/>
    </location>
</feature>
<feature type="region of interest" description="Disordered" evidence="1">
    <location>
        <begin position="1"/>
        <end position="83"/>
    </location>
</feature>
<evidence type="ECO:0000313" key="2">
    <source>
        <dbReference type="EMBL" id="KAK4286901.1"/>
    </source>
</evidence>
<feature type="region of interest" description="Disordered" evidence="1">
    <location>
        <begin position="188"/>
        <end position="231"/>
    </location>
</feature>
<sequence length="370" mass="41671">MMTQVMEYNNTDEGRRDKDGDNERRGGGGRERMGGDREAMAEGGREKVGKERVEGEKRGGRGREYGDRSRGERKKEEKREREIEKIAREIEKIQERRERGEESVKRSLLTKIGNFGRSSPSLSPLPHRKSTPDASSPSSSPLLHRKSIPDPSTSSLSPLGQRKTIVELSSPCISPLTHRKTIPESCHLSLSPLGHRKSIPDPSSPLAHRKSIPHHENSKNRSSSPFHSPLSHRKAFPNLPSPCSSPLAHRKSIHTIIKSPVCLMVLAIQPNYHEKLLKRSNSLKKLLKLPIFGIQQVSGMTTMHSPWTIQSSGSFTTFYAAMCLGFRVEQQQQDCDSSTLFWVEMEDIVLLVVASQGEYETPWRRTQKIT</sequence>
<name>A0AAE1NCS3_9EUCA</name>
<dbReference type="EMBL" id="JAWZYT010007239">
    <property type="protein sequence ID" value="KAK4286901.1"/>
    <property type="molecule type" value="Genomic_DNA"/>
</dbReference>
<comment type="caution">
    <text evidence="2">The sequence shown here is derived from an EMBL/GenBank/DDBJ whole genome shotgun (WGS) entry which is preliminary data.</text>
</comment>
<feature type="compositionally biased region" description="Polar residues" evidence="1">
    <location>
        <begin position="1"/>
        <end position="11"/>
    </location>
</feature>
<protein>
    <submittedName>
        <fullName evidence="2">Uncharacterized protein</fullName>
    </submittedName>
</protein>
<organism evidence="2 3">
    <name type="scientific">Petrolisthes manimaculis</name>
    <dbReference type="NCBI Taxonomy" id="1843537"/>
    <lineage>
        <taxon>Eukaryota</taxon>
        <taxon>Metazoa</taxon>
        <taxon>Ecdysozoa</taxon>
        <taxon>Arthropoda</taxon>
        <taxon>Crustacea</taxon>
        <taxon>Multicrustacea</taxon>
        <taxon>Malacostraca</taxon>
        <taxon>Eumalacostraca</taxon>
        <taxon>Eucarida</taxon>
        <taxon>Decapoda</taxon>
        <taxon>Pleocyemata</taxon>
        <taxon>Anomura</taxon>
        <taxon>Galatheoidea</taxon>
        <taxon>Porcellanidae</taxon>
        <taxon>Petrolisthes</taxon>
    </lineage>
</organism>
<gene>
    <name evidence="2" type="ORF">Pmani_040012</name>
</gene>
<keyword evidence="3" id="KW-1185">Reference proteome</keyword>
<evidence type="ECO:0000256" key="1">
    <source>
        <dbReference type="SAM" id="MobiDB-lite"/>
    </source>
</evidence>
<proteinExistence type="predicted"/>
<accession>A0AAE1NCS3</accession>
<reference evidence="2" key="1">
    <citation type="submission" date="2023-11" db="EMBL/GenBank/DDBJ databases">
        <title>Genome assemblies of two species of porcelain crab, Petrolisthes cinctipes and Petrolisthes manimaculis (Anomura: Porcellanidae).</title>
        <authorList>
            <person name="Angst P."/>
        </authorList>
    </citation>
    <scope>NUCLEOTIDE SEQUENCE</scope>
    <source>
        <strain evidence="2">PB745_02</strain>
        <tissue evidence="2">Gill</tissue>
    </source>
</reference>
<dbReference type="Proteomes" id="UP001292094">
    <property type="component" value="Unassembled WGS sequence"/>
</dbReference>
<dbReference type="AlphaFoldDB" id="A0AAE1NCS3"/>